<reference evidence="2 3" key="1">
    <citation type="submission" date="2017-11" db="EMBL/GenBank/DDBJ databases">
        <title>Genomic Encyclopedia of Archaeal and Bacterial Type Strains, Phase II (KMG-II): From Individual Species to Whole Genera.</title>
        <authorList>
            <person name="Goeker M."/>
        </authorList>
    </citation>
    <scope>NUCLEOTIDE SEQUENCE [LARGE SCALE GENOMIC DNA]</scope>
    <source>
        <strain evidence="2 3">DSM 16400</strain>
    </source>
</reference>
<dbReference type="SUPFAM" id="SSF46785">
    <property type="entry name" value="Winged helix' DNA-binding domain"/>
    <property type="match status" value="1"/>
</dbReference>
<dbReference type="PANTHER" id="PTHR18964:SF173">
    <property type="entry name" value="GLUCOKINASE"/>
    <property type="match status" value="1"/>
</dbReference>
<evidence type="ECO:0000313" key="2">
    <source>
        <dbReference type="EMBL" id="PJJ78300.1"/>
    </source>
</evidence>
<dbReference type="OrthoDB" id="3189808at2"/>
<keyword evidence="2" id="KW-0418">Kinase</keyword>
<keyword evidence="2" id="KW-0808">Transferase</keyword>
<dbReference type="InterPro" id="IPR000600">
    <property type="entry name" value="ROK"/>
</dbReference>
<sequence length="398" mass="41610">MAHVISTGSGVVLDLIRSGQATTRTDLISQLGWSRITLARRLDELLNAAIIVSAGQSDSRGGRPPEEFVVNKDAGLLLAMDIGGSHSRLAITDLVSTILLEDEADIGLGHGPNDIFDWSCQVFDHMLAQLGKSRADVRGIGVGVPGPVDSASGRIASPQINAQWADVVVKDYFPDDYRAVFAVDRDVNILAVGEHRLGWPEYDDAIVLKVGMGIGCGLVLNGRVYHGGRGGAGDLAHSPSGGDDECLCGRVGCLDTVASGRAIARELLVSGAAVRTSADIVALSNSGHEGVAALLKAAGEHIADSLVDPVALLNPSAVVVGGNIAHAGDVFLEPIRERLLQNATAFSRRDLVVIPAKLGHQAGVIGASLIVQDALFEADRISRLTRENGASLAHYGEK</sequence>
<evidence type="ECO:0000313" key="3">
    <source>
        <dbReference type="Proteomes" id="UP000231742"/>
    </source>
</evidence>
<gene>
    <name evidence="2" type="ORF">CLV85_1867</name>
</gene>
<dbReference type="InterPro" id="IPR043129">
    <property type="entry name" value="ATPase_NBD"/>
</dbReference>
<dbReference type="SUPFAM" id="SSF53067">
    <property type="entry name" value="Actin-like ATPase domain"/>
    <property type="match status" value="1"/>
</dbReference>
<dbReference type="PANTHER" id="PTHR18964">
    <property type="entry name" value="ROK (REPRESSOR, ORF, KINASE) FAMILY"/>
    <property type="match status" value="1"/>
</dbReference>
<dbReference type="InterPro" id="IPR036388">
    <property type="entry name" value="WH-like_DNA-bd_sf"/>
</dbReference>
<dbReference type="InterPro" id="IPR036390">
    <property type="entry name" value="WH_DNA-bd_sf"/>
</dbReference>
<evidence type="ECO:0000256" key="1">
    <source>
        <dbReference type="ARBA" id="ARBA00006479"/>
    </source>
</evidence>
<dbReference type="Gene3D" id="3.30.420.40">
    <property type="match status" value="2"/>
</dbReference>
<dbReference type="AlphaFoldDB" id="A0A2M9D292"/>
<dbReference type="RefSeq" id="WP_100389355.1">
    <property type="nucleotide sequence ID" value="NZ_BMZU01000002.1"/>
</dbReference>
<protein>
    <submittedName>
        <fullName evidence="2">Putative NBD/HSP70 family sugar kinase</fullName>
    </submittedName>
</protein>
<dbReference type="Gene3D" id="1.10.10.10">
    <property type="entry name" value="Winged helix-like DNA-binding domain superfamily/Winged helix DNA-binding domain"/>
    <property type="match status" value="1"/>
</dbReference>
<dbReference type="Pfam" id="PF00480">
    <property type="entry name" value="ROK"/>
    <property type="match status" value="1"/>
</dbReference>
<name>A0A2M9D292_9MICO</name>
<comment type="caution">
    <text evidence="2">The sequence shown here is derived from an EMBL/GenBank/DDBJ whole genome shotgun (WGS) entry which is preliminary data.</text>
</comment>
<keyword evidence="3" id="KW-1185">Reference proteome</keyword>
<dbReference type="Proteomes" id="UP000231742">
    <property type="component" value="Unassembled WGS sequence"/>
</dbReference>
<dbReference type="GO" id="GO:0016301">
    <property type="term" value="F:kinase activity"/>
    <property type="evidence" value="ECO:0007669"/>
    <property type="project" value="UniProtKB-KW"/>
</dbReference>
<proteinExistence type="inferred from homology"/>
<dbReference type="EMBL" id="PGFH01000002">
    <property type="protein sequence ID" value="PJJ78300.1"/>
    <property type="molecule type" value="Genomic_DNA"/>
</dbReference>
<organism evidence="2 3">
    <name type="scientific">Salinibacterium amurskyense</name>
    <dbReference type="NCBI Taxonomy" id="205941"/>
    <lineage>
        <taxon>Bacteria</taxon>
        <taxon>Bacillati</taxon>
        <taxon>Actinomycetota</taxon>
        <taxon>Actinomycetes</taxon>
        <taxon>Micrococcales</taxon>
        <taxon>Microbacteriaceae</taxon>
        <taxon>Salinibacterium</taxon>
    </lineage>
</organism>
<accession>A0A2M9D292</accession>
<comment type="similarity">
    <text evidence="1">Belongs to the ROK (NagC/XylR) family.</text>
</comment>